<dbReference type="EMBL" id="AP011526">
    <property type="protein sequence ID" value="BAP60640.1"/>
    <property type="molecule type" value="Genomic_DNA"/>
</dbReference>
<proteinExistence type="predicted"/>
<dbReference type="SUPFAM" id="SSF49384">
    <property type="entry name" value="Carbohydrate-binding domain"/>
    <property type="match status" value="1"/>
</dbReference>
<dbReference type="AlphaFoldDB" id="A0A2Z5PDT7"/>
<dbReference type="RefSeq" id="WP_013999164.1">
    <property type="nucleotide sequence ID" value="NZ_AP011526.1"/>
</dbReference>
<dbReference type="Gene3D" id="2.60.40.680">
    <property type="match status" value="1"/>
</dbReference>
<name>A0A2Z5PDT7_METMI</name>
<gene>
    <name evidence="1" type="ORF">MMKA1_05230</name>
</gene>
<sequence length="181" mass="20177">MKKAFLLVIMSILILPVNFASNTGLEIEMPEEITAGEVFNIEVNVKNNVEVCGFECELKIPLEEQDNFEIINVTENSEISEKAGQFYEIKTTKSGVLNRFTVFDEPVNEDFHAFTVQLKALNSGDNTLTFVSECADTDGNAIPVDTVEKELTVIVNPELENNNNNSLLDMIKSILNFFFGG</sequence>
<dbReference type="KEGG" id="mmak:MMKA1_05230"/>
<dbReference type="GO" id="GO:0030246">
    <property type="term" value="F:carbohydrate binding"/>
    <property type="evidence" value="ECO:0007669"/>
    <property type="project" value="InterPro"/>
</dbReference>
<dbReference type="GeneID" id="41278939"/>
<accession>A0A2Z5PDT7</accession>
<dbReference type="Proteomes" id="UP000264208">
    <property type="component" value="Chromosome"/>
</dbReference>
<organism evidence="1 2">
    <name type="scientific">Methanococcus maripaludis KA1</name>
    <dbReference type="NCBI Taxonomy" id="637914"/>
    <lineage>
        <taxon>Archaea</taxon>
        <taxon>Methanobacteriati</taxon>
        <taxon>Methanobacteriota</taxon>
        <taxon>Methanomada group</taxon>
        <taxon>Methanococci</taxon>
        <taxon>Methanococcales</taxon>
        <taxon>Methanococcaceae</taxon>
        <taxon>Methanococcus</taxon>
    </lineage>
</organism>
<evidence type="ECO:0000313" key="1">
    <source>
        <dbReference type="EMBL" id="BAP60640.1"/>
    </source>
</evidence>
<reference evidence="1 2" key="1">
    <citation type="submission" date="2009-06" db="EMBL/GenBank/DDBJ databases">
        <title>Molecular Evidence for Microbiologically Influenced Corrosion from genome of Methanogen.</title>
        <authorList>
            <person name="Ito N."/>
            <person name="Tsurumaru H."/>
            <person name="Shimizu A."/>
            <person name="Harada T."/>
            <person name="Hosoyama A."/>
            <person name="Horikawa H."/>
            <person name="Wakai S."/>
            <person name="Sasaki K."/>
            <person name="Nishijima K."/>
            <person name="Ataku H."/>
            <person name="Yamazaki J."/>
            <person name="Mise M."/>
            <person name="Yamazaki S."/>
            <person name="Tanikawa S."/>
            <person name="Harayama S."/>
            <person name="Fujita N."/>
        </authorList>
    </citation>
    <scope>NUCLEOTIDE SEQUENCE [LARGE SCALE GENOMIC DNA]</scope>
    <source>
        <strain evidence="2">KA1 ( NBRC 102054)</strain>
    </source>
</reference>
<protein>
    <recommendedName>
        <fullName evidence="3">Cellulosome anchoring protein cohesin region</fullName>
    </recommendedName>
</protein>
<evidence type="ECO:0000313" key="2">
    <source>
        <dbReference type="Proteomes" id="UP000264208"/>
    </source>
</evidence>
<dbReference type="GeneID" id="10982248"/>
<dbReference type="InterPro" id="IPR008965">
    <property type="entry name" value="CBM2/CBM3_carb-bd_dom_sf"/>
</dbReference>
<evidence type="ECO:0008006" key="3">
    <source>
        <dbReference type="Google" id="ProtNLM"/>
    </source>
</evidence>